<dbReference type="GO" id="GO:0004620">
    <property type="term" value="F:phospholipase activity"/>
    <property type="evidence" value="ECO:0000318"/>
    <property type="project" value="GO_Central"/>
</dbReference>
<dbReference type="KEGG" id="cre:CHLRE_08g384100v5"/>
<organism evidence="1 2">
    <name type="scientific">Chlamydomonas reinhardtii</name>
    <name type="common">Chlamydomonas smithii</name>
    <dbReference type="NCBI Taxonomy" id="3055"/>
    <lineage>
        <taxon>Eukaryota</taxon>
        <taxon>Viridiplantae</taxon>
        <taxon>Chlorophyta</taxon>
        <taxon>core chlorophytes</taxon>
        <taxon>Chlorophyceae</taxon>
        <taxon>CS clade</taxon>
        <taxon>Chlamydomonadales</taxon>
        <taxon>Chlamydomonadaceae</taxon>
        <taxon>Chlamydomonas</taxon>
    </lineage>
</organism>
<proteinExistence type="predicted"/>
<dbReference type="Gene3D" id="1.25.40.20">
    <property type="entry name" value="Ankyrin repeat-containing domain"/>
    <property type="match status" value="1"/>
</dbReference>
<dbReference type="AlphaFoldDB" id="A0A2K3DI90"/>
<keyword evidence="2" id="KW-1185">Reference proteome</keyword>
<dbReference type="InterPro" id="IPR036770">
    <property type="entry name" value="Ankyrin_rpt-contain_sf"/>
</dbReference>
<dbReference type="GO" id="GO:0071944">
    <property type="term" value="C:cell periphery"/>
    <property type="evidence" value="ECO:0000318"/>
    <property type="project" value="GO_Central"/>
</dbReference>
<dbReference type="EMBL" id="CM008969">
    <property type="protein sequence ID" value="PNW80253.1"/>
    <property type="molecule type" value="Genomic_DNA"/>
</dbReference>
<dbReference type="Gramene" id="PNW80253">
    <property type="protein sequence ID" value="PNW80253"/>
    <property type="gene ID" value="CHLRE_08g384100v5"/>
</dbReference>
<dbReference type="GO" id="GO:0016020">
    <property type="term" value="C:membrane"/>
    <property type="evidence" value="ECO:0000318"/>
    <property type="project" value="GO_Central"/>
</dbReference>
<gene>
    <name evidence="1" type="ORF">CHLRE_08g384100v5</name>
</gene>
<protein>
    <submittedName>
        <fullName evidence="1">Uncharacterized protein</fullName>
    </submittedName>
</protein>
<dbReference type="GO" id="GO:0030149">
    <property type="term" value="P:sphingolipid catabolic process"/>
    <property type="evidence" value="ECO:0000318"/>
    <property type="project" value="GO_Central"/>
</dbReference>
<dbReference type="InParanoid" id="A0A2K3DI90"/>
<dbReference type="GO" id="GO:0005783">
    <property type="term" value="C:endoplasmic reticulum"/>
    <property type="evidence" value="ECO:0000318"/>
    <property type="project" value="GO_Central"/>
</dbReference>
<dbReference type="OrthoDB" id="556168at2759"/>
<dbReference type="GeneID" id="5719814"/>
<dbReference type="Proteomes" id="UP000006906">
    <property type="component" value="Chromosome 8"/>
</dbReference>
<reference evidence="1 2" key="1">
    <citation type="journal article" date="2007" name="Science">
        <title>The Chlamydomonas genome reveals the evolution of key animal and plant functions.</title>
        <authorList>
            <person name="Merchant S.S."/>
            <person name="Prochnik S.E."/>
            <person name="Vallon O."/>
            <person name="Harris E.H."/>
            <person name="Karpowicz S.J."/>
            <person name="Witman G.B."/>
            <person name="Terry A."/>
            <person name="Salamov A."/>
            <person name="Fritz-Laylin L.K."/>
            <person name="Marechal-Drouard L."/>
            <person name="Marshall W.F."/>
            <person name="Qu L.H."/>
            <person name="Nelson D.R."/>
            <person name="Sanderfoot A.A."/>
            <person name="Spalding M.H."/>
            <person name="Kapitonov V.V."/>
            <person name="Ren Q."/>
            <person name="Ferris P."/>
            <person name="Lindquist E."/>
            <person name="Shapiro H."/>
            <person name="Lucas S.M."/>
            <person name="Grimwood J."/>
            <person name="Schmutz J."/>
            <person name="Cardol P."/>
            <person name="Cerutti H."/>
            <person name="Chanfreau G."/>
            <person name="Chen C.L."/>
            <person name="Cognat V."/>
            <person name="Croft M.T."/>
            <person name="Dent R."/>
            <person name="Dutcher S."/>
            <person name="Fernandez E."/>
            <person name="Fukuzawa H."/>
            <person name="Gonzalez-Ballester D."/>
            <person name="Gonzalez-Halphen D."/>
            <person name="Hallmann A."/>
            <person name="Hanikenne M."/>
            <person name="Hippler M."/>
            <person name="Inwood W."/>
            <person name="Jabbari K."/>
            <person name="Kalanon M."/>
            <person name="Kuras R."/>
            <person name="Lefebvre P.A."/>
            <person name="Lemaire S.D."/>
            <person name="Lobanov A.V."/>
            <person name="Lohr M."/>
            <person name="Manuell A."/>
            <person name="Meier I."/>
            <person name="Mets L."/>
            <person name="Mittag M."/>
            <person name="Mittelmeier T."/>
            <person name="Moroney J.V."/>
            <person name="Moseley J."/>
            <person name="Napoli C."/>
            <person name="Nedelcu A.M."/>
            <person name="Niyogi K."/>
            <person name="Novoselov S.V."/>
            <person name="Paulsen I.T."/>
            <person name="Pazour G."/>
            <person name="Purton S."/>
            <person name="Ral J.P."/>
            <person name="Riano-Pachon D.M."/>
            <person name="Riekhof W."/>
            <person name="Rymarquis L."/>
            <person name="Schroda M."/>
            <person name="Stern D."/>
            <person name="Umen J."/>
            <person name="Willows R."/>
            <person name="Wilson N."/>
            <person name="Zimmer S.L."/>
            <person name="Allmer J."/>
            <person name="Balk J."/>
            <person name="Bisova K."/>
            <person name="Chen C.J."/>
            <person name="Elias M."/>
            <person name="Gendler K."/>
            <person name="Hauser C."/>
            <person name="Lamb M.R."/>
            <person name="Ledford H."/>
            <person name="Long J.C."/>
            <person name="Minagawa J."/>
            <person name="Page M.D."/>
            <person name="Pan J."/>
            <person name="Pootakham W."/>
            <person name="Roje S."/>
            <person name="Rose A."/>
            <person name="Stahlberg E."/>
            <person name="Terauchi A.M."/>
            <person name="Yang P."/>
            <person name="Ball S."/>
            <person name="Bowler C."/>
            <person name="Dieckmann C.L."/>
            <person name="Gladyshev V.N."/>
            <person name="Green P."/>
            <person name="Jorgensen R."/>
            <person name="Mayfield S."/>
            <person name="Mueller-Roeber B."/>
            <person name="Rajamani S."/>
            <person name="Sayre R.T."/>
            <person name="Brokstein P."/>
            <person name="Dubchak I."/>
            <person name="Goodstein D."/>
            <person name="Hornick L."/>
            <person name="Huang Y.W."/>
            <person name="Jhaveri J."/>
            <person name="Luo Y."/>
            <person name="Martinez D."/>
            <person name="Ngau W.C."/>
            <person name="Otillar B."/>
            <person name="Poliakov A."/>
            <person name="Porter A."/>
            <person name="Szajkowski L."/>
            <person name="Werner G."/>
            <person name="Zhou K."/>
            <person name="Grigoriev I.V."/>
            <person name="Rokhsar D.S."/>
            <person name="Grossman A.R."/>
        </authorList>
    </citation>
    <scope>NUCLEOTIDE SEQUENCE [LARGE SCALE GENOMIC DNA]</scope>
    <source>
        <strain evidence="2">CC-503</strain>
    </source>
</reference>
<evidence type="ECO:0000313" key="2">
    <source>
        <dbReference type="Proteomes" id="UP000006906"/>
    </source>
</evidence>
<dbReference type="PANTHER" id="PTHR12393">
    <property type="entry name" value="SPHINGOMYELIN PHOSPHODIESTERASE RELATED"/>
    <property type="match status" value="1"/>
</dbReference>
<dbReference type="GO" id="GO:0046513">
    <property type="term" value="P:ceramide biosynthetic process"/>
    <property type="evidence" value="ECO:0000318"/>
    <property type="project" value="GO_Central"/>
</dbReference>
<name>A0A2K3DI90_CHLRE</name>
<dbReference type="RefSeq" id="XP_042922334.1">
    <property type="nucleotide sequence ID" value="XM_043065333.1"/>
</dbReference>
<evidence type="ECO:0000313" key="1">
    <source>
        <dbReference type="EMBL" id="PNW80253.1"/>
    </source>
</evidence>
<accession>A0A2K3DI90</accession>
<dbReference type="PANTHER" id="PTHR12393:SF6">
    <property type="entry name" value="SPHINGOMYELIN PHOSPHODIESTERASE 2"/>
    <property type="match status" value="1"/>
</dbReference>
<sequence>MNVDNLFHRLTPDLIKRIASCMHPNYVSTGFKLVCKEVAAALRERYHRIQLRGEPRTLKRFDSSDISIAIAAHPWPGAAFVAHWGRPEPWRALSRWQRRQLLCLAASSHHPPSLDAALAHCGTLIEADALVSAITAGDLAACRRLFETESCDWDAKRVPEAAGHSGSLPVCEWLVDRVPGRELNLPNFLLPAACYAGHEHVVEWALQRANDDRGWSCDWLAAAAAGGQVQLLQRLAARFPVEPEAPGKGTYVLDAVALGCPLAVLQQYYEPLGGLLLEEAVQDKQVLLLSAAASPTPDWADKCEWLCQQWGGAVGAHVSNSNSREERFAGLMPRPDFPQRLQLLASRGLGNLVRDLAPKAAGAIGSIAAVEFCLDQLPALLARHTVAAAGGGLAAAGGDGGAQRPVEEQAVMQVIAMGAAGRGHVPVLRLLRERGLEVGADTLLRTLKSWARLLPGGRERFTSLRYLLMEEPGAMAQGGGAEQCWSSVFRRAAVIGADLPLLQHLHQQRGAAIDLAAVAEGGSEEALEWAVAALAAAEGQAPKPLPLSAFYSVLKSGNWAAADWLMRRGLVAAPRHRMLENLLLESACVTVAELLWVMGSASGQEQAPQVRLKAELHAALVQLGTWYKSGWDVPGRKQSLLGLIGSAAEALGGAAGGS</sequence>